<keyword evidence="1" id="KW-1133">Transmembrane helix</keyword>
<dbReference type="RefSeq" id="WP_104409097.1">
    <property type="nucleotide sequence ID" value="NZ_PTIS01000001.1"/>
</dbReference>
<dbReference type="OrthoDB" id="1707382at2"/>
<evidence type="ECO:0000256" key="1">
    <source>
        <dbReference type="SAM" id="Phobius"/>
    </source>
</evidence>
<dbReference type="PIRSF" id="PIRSF038973">
    <property type="entry name" value="SpoIIM"/>
    <property type="match status" value="1"/>
</dbReference>
<dbReference type="AlphaFoldDB" id="A0A2S6G1J5"/>
<dbReference type="STRING" id="37659.GCA_000703125_02473"/>
<sequence>MRDNKYVNVITQHIQNNFWLYIVSLLFLCTGIVLGIYAMKYMSEVDKLDLSNYFNSFIEILTSKEINNKSIFFEAIKNNVSMIFLIFFLGITFVGLPLILLINLIKGFTIGFTISFAIDMLGGKGLVLALIGVIPQNIIYIPCIMGASVISMRTSLDKIKNNLFGKKSYAISENKNMIVSIATIILIVSLGILMESYVTPSILKYLLQ</sequence>
<comment type="caution">
    <text evidence="2">The sequence shown here is derived from an EMBL/GenBank/DDBJ whole genome shotgun (WGS) entry which is preliminary data.</text>
</comment>
<dbReference type="NCBIfam" id="TIGR02831">
    <property type="entry name" value="spo_II_M"/>
    <property type="match status" value="1"/>
</dbReference>
<feature type="transmembrane region" description="Helical" evidence="1">
    <location>
        <begin position="18"/>
        <end position="39"/>
    </location>
</feature>
<organism evidence="2 3">
    <name type="scientific">Clostridium algidicarnis DSM 15099</name>
    <dbReference type="NCBI Taxonomy" id="1121295"/>
    <lineage>
        <taxon>Bacteria</taxon>
        <taxon>Bacillati</taxon>
        <taxon>Bacillota</taxon>
        <taxon>Clostridia</taxon>
        <taxon>Eubacteriales</taxon>
        <taxon>Clostridiaceae</taxon>
        <taxon>Clostridium</taxon>
    </lineage>
</organism>
<protein>
    <submittedName>
        <fullName evidence="2">Stage II sporulation protein M</fullName>
    </submittedName>
</protein>
<dbReference type="EMBL" id="PTIS01000001">
    <property type="protein sequence ID" value="PPK49799.1"/>
    <property type="molecule type" value="Genomic_DNA"/>
</dbReference>
<feature type="transmembrane region" description="Helical" evidence="1">
    <location>
        <begin position="138"/>
        <end position="156"/>
    </location>
</feature>
<gene>
    <name evidence="2" type="ORF">BD821_101465</name>
</gene>
<dbReference type="Proteomes" id="UP000239863">
    <property type="component" value="Unassembled WGS sequence"/>
</dbReference>
<dbReference type="InterPro" id="IPR014196">
    <property type="entry name" value="SpoIIM"/>
</dbReference>
<accession>A0A2S6G1J5</accession>
<keyword evidence="1" id="KW-0812">Transmembrane</keyword>
<dbReference type="InterPro" id="IPR002798">
    <property type="entry name" value="SpoIIM-like"/>
</dbReference>
<feature type="transmembrane region" description="Helical" evidence="1">
    <location>
        <begin position="112"/>
        <end position="132"/>
    </location>
</feature>
<keyword evidence="1" id="KW-0472">Membrane</keyword>
<evidence type="ECO:0000313" key="3">
    <source>
        <dbReference type="Proteomes" id="UP000239863"/>
    </source>
</evidence>
<proteinExistence type="predicted"/>
<dbReference type="Pfam" id="PF01944">
    <property type="entry name" value="SpoIIM"/>
    <property type="match status" value="1"/>
</dbReference>
<name>A0A2S6G1J5_9CLOT</name>
<feature type="transmembrane region" description="Helical" evidence="1">
    <location>
        <begin position="177"/>
        <end position="198"/>
    </location>
</feature>
<reference evidence="2 3" key="1">
    <citation type="submission" date="2018-02" db="EMBL/GenBank/DDBJ databases">
        <title>Genomic Encyclopedia of Archaeal and Bacterial Type Strains, Phase II (KMG-II): from individual species to whole genera.</title>
        <authorList>
            <person name="Goeker M."/>
        </authorList>
    </citation>
    <scope>NUCLEOTIDE SEQUENCE [LARGE SCALE GENOMIC DNA]</scope>
    <source>
        <strain evidence="2 3">DSM 15099</strain>
    </source>
</reference>
<feature type="transmembrane region" description="Helical" evidence="1">
    <location>
        <begin position="82"/>
        <end position="105"/>
    </location>
</feature>
<evidence type="ECO:0000313" key="2">
    <source>
        <dbReference type="EMBL" id="PPK49799.1"/>
    </source>
</evidence>